<keyword evidence="3" id="KW-0547">Nucleotide-binding</keyword>
<keyword evidence="1" id="KW-0677">Repeat</keyword>
<dbReference type="GO" id="GO:0005524">
    <property type="term" value="F:ATP binding"/>
    <property type="evidence" value="ECO:0007669"/>
    <property type="project" value="UniProtKB-KW"/>
</dbReference>
<dbReference type="InterPro" id="IPR027417">
    <property type="entry name" value="P-loop_NTPase"/>
</dbReference>
<dbReference type="InterPro" id="IPR056884">
    <property type="entry name" value="NPHP3-like_N"/>
</dbReference>
<dbReference type="Pfam" id="PF24883">
    <property type="entry name" value="NPHP3_N"/>
    <property type="match status" value="1"/>
</dbReference>
<evidence type="ECO:0000313" key="3">
    <source>
        <dbReference type="EMBL" id="MBM1198055.1"/>
    </source>
</evidence>
<name>A0ABS1ZQ60_9PSED</name>
<dbReference type="RefSeq" id="WP_203304029.1">
    <property type="nucleotide sequence ID" value="NZ_JAAEBW010000024.1"/>
</dbReference>
<keyword evidence="3" id="KW-0067">ATP-binding</keyword>
<reference evidence="3 4" key="1">
    <citation type="submission" date="2020-01" db="EMBL/GenBank/DDBJ databases">
        <title>Comparative genomics of meat spoilage bacteria.</title>
        <authorList>
            <person name="Hilgarth M."/>
            <person name="Vogel R.F."/>
        </authorList>
    </citation>
    <scope>NUCLEOTIDE SEQUENCE [LARGE SCALE GENOMIC DNA]</scope>
    <source>
        <strain evidence="3 4">TMW2.2077</strain>
    </source>
</reference>
<gene>
    <name evidence="3" type="ORF">GYN02_23100</name>
</gene>
<evidence type="ECO:0000256" key="1">
    <source>
        <dbReference type="ARBA" id="ARBA00022737"/>
    </source>
</evidence>
<dbReference type="EMBL" id="JAAEBW010000024">
    <property type="protein sequence ID" value="MBM1198055.1"/>
    <property type="molecule type" value="Genomic_DNA"/>
</dbReference>
<organism evidence="3 4">
    <name type="scientific">Pseudomonas weihenstephanensis</name>
    <dbReference type="NCBI Taxonomy" id="1608994"/>
    <lineage>
        <taxon>Bacteria</taxon>
        <taxon>Pseudomonadati</taxon>
        <taxon>Pseudomonadota</taxon>
        <taxon>Gammaproteobacteria</taxon>
        <taxon>Pseudomonadales</taxon>
        <taxon>Pseudomonadaceae</taxon>
        <taxon>Pseudomonas</taxon>
    </lineage>
</organism>
<protein>
    <submittedName>
        <fullName evidence="3">ATP-binding protein</fullName>
    </submittedName>
</protein>
<feature type="domain" description="Nephrocystin 3-like N-terminal" evidence="2">
    <location>
        <begin position="271"/>
        <end position="389"/>
    </location>
</feature>
<dbReference type="Proteomes" id="UP000809529">
    <property type="component" value="Unassembled WGS sequence"/>
</dbReference>
<dbReference type="Gene3D" id="3.40.50.300">
    <property type="entry name" value="P-loop containing nucleotide triphosphate hydrolases"/>
    <property type="match status" value="1"/>
</dbReference>
<accession>A0ABS1ZQ60</accession>
<dbReference type="SUPFAM" id="SSF52540">
    <property type="entry name" value="P-loop containing nucleoside triphosphate hydrolases"/>
    <property type="match status" value="1"/>
</dbReference>
<sequence length="1905" mass="218734">MSSDIKHTQLTRVGYTYQDLMCIKLLVDWYHDPDRYEWVAVEGATTEKGDLSSLDDVVAFDKNGKYTLLQVKFTIDPSREDLKLDFDWLLKKKSSGTSLIQKWHRDVKKYSDKGTLGLTALKTNRIPDEELARCLRNQKIDINLVPKNRLDQIIEQLGSSEAANLFLEEFVFEHSQCEIKDLEETLFNSIVPLHTTPEGWYRFLKAVQHWATHKNQPPPNGQIFLSHLIELFESGIGRSLSQFFEVPDGYVPPSEQFHSEILAITKNPGGWVVSGLPGMGKSTYLSFLTNELLKTKTAVIRHHYSLSTQSIVDRTSFPNVARSLQHQLKAYFPDIFEQREYNPDELDIWILTAQRELSDRQSTLVIIIDGLDHVSREHKEITQLEHLVNRLIPLRDRVCIVFGTQPVSDAHLPSRLTAEIDRTEKWISLPAMDLKSIKSMTESLEHAGKISVIFNNNKEATFAEISEALLKASGGYPLHIHYSLHNLSMQGKPITTYEIEKLPTCPDGDIHTYYTKLWSSLSETGRQVLLLIASAEFPWPDKSSIGWCFENNLIFAEAYSKIQHLIEQRRSGVFPFHNSILVFLREREEFINASKDLLYKIKNWIESAAPQYWHWGWKWIVEANLGNPTHLITGITRDWMVQSFCDGYPPSHIEHIIATAERSALSQGLYSELVKLRMLKIRLINGPDFQVREYAQFVRCALSWSNVQYGLHWSADNLRTLSESELPIIGVLFRHIDGNIGDECLREIMRRIEFYAHIEGNADSKITSLIDGAIDILCDREEPNVKQITEFLDRILDNGNYFTKVFDRLIKADNAHVILEFTNENLPETVLPVYWNYFVLACAILEICIAERPEQKEISTSPLGLISLITNGCEITQPENTEFSPINNEELQITANYLCDFFFIKLTQQIQYSREIELDLPHTKLDAKGFSKKVLVILEWSAYKLASNLKAGRVTQAFELHHLFSTSGLPRLRSHDYELNQAEFALEHALTKISVYLHLLLPSETIAPITSSSLEMLTENPWWFAEGWLQNAAHLIPGRIAQEFVDTRLAKRLAELKTQRTDTSTLANDSLDVACLALSLNRKEIGRECLDFTGHLILGYGYRKDTTFSEIFDAIQYCSDRGAGNVSAWLRRVAPFVNDVFDFSEREIRHIPAWYLKLLAKHAPERLVDEYDYHLKQNNWKVLPLILEQYVNHCDLIQGADFSLLRCLSTSECISALETRASTDSRFTLLVDEQRRLLGGVPPTPTERQSTVSEEKKVSIKLSKYRPEELELLYKELNSSQNSFYADDYIARWISHWENEREGLKLIESYERLWAANREFPYCIRQSLGVIFSLSHRLQGKKAAYTWAVRDIRTNSHWARWSGKNSEIALKKYGKIYATQWEDLLRATISGDTNGYRSSEWIIVPSHQLVSYLLSAGHLEMASQITEAMVASLEAEISQLTLSPLHWYPEPILSAQISSSLLLLHYKWPDRFIRRRCSEQIAELIEADANFRELYLEHLSKLEYEVEISDFLYILTLIESVPFSLQELVAAIKHPSLLSDEILYRLGFSHKPAEHQNYFSNLTPDDYSHSDRFEKSKNGIAPIYYAPIERLGGILNYPLQDHLAAEWDLITQRRQFLYFNHHEFSSDFFYPQDHVGCCLSIEAEAVIASAYVRTISFAMHKFRLPLEYASSQLESLFPFTQNLARFSPSSNPAGWPKLKEIAETEALPSHEDLDAYLASICSSEAIAIFANGPLLRKPRGVNCDLEISTVYISRDYQGEAEELYQAARDKTKIFTNGPHPLATRCYPDKIGRFEVDFLLRGLFEPEFLVGGPDSEVQYDTNEIRHVSNVGAYASYKYWTDSWYPVWYDGLGPALGTYLEIPRTIMNTIKAGSSGSYYMIGKLTTVDKRGFSHEENLSEIYSMRKI</sequence>
<evidence type="ECO:0000259" key="2">
    <source>
        <dbReference type="Pfam" id="PF24883"/>
    </source>
</evidence>
<comment type="caution">
    <text evidence="3">The sequence shown here is derived from an EMBL/GenBank/DDBJ whole genome shotgun (WGS) entry which is preliminary data.</text>
</comment>
<keyword evidence="4" id="KW-1185">Reference proteome</keyword>
<proteinExistence type="predicted"/>
<evidence type="ECO:0000313" key="4">
    <source>
        <dbReference type="Proteomes" id="UP000809529"/>
    </source>
</evidence>